<evidence type="ECO:0000313" key="2">
    <source>
        <dbReference type="EMBL" id="GFT63760.1"/>
    </source>
</evidence>
<feature type="signal peptide" evidence="1">
    <location>
        <begin position="1"/>
        <end position="17"/>
    </location>
</feature>
<reference evidence="2" key="1">
    <citation type="submission" date="2020-08" db="EMBL/GenBank/DDBJ databases">
        <title>Multicomponent nature underlies the extraordinary mechanical properties of spider dragline silk.</title>
        <authorList>
            <person name="Kono N."/>
            <person name="Nakamura H."/>
            <person name="Mori M."/>
            <person name="Yoshida Y."/>
            <person name="Ohtoshi R."/>
            <person name="Malay A.D."/>
            <person name="Moran D.A.P."/>
            <person name="Tomita M."/>
            <person name="Numata K."/>
            <person name="Arakawa K."/>
        </authorList>
    </citation>
    <scope>NUCLEOTIDE SEQUENCE</scope>
</reference>
<evidence type="ECO:0000256" key="1">
    <source>
        <dbReference type="SAM" id="SignalP"/>
    </source>
</evidence>
<accession>A0A8X6PEE5</accession>
<organism evidence="2 3">
    <name type="scientific">Nephila pilipes</name>
    <name type="common">Giant wood spider</name>
    <name type="synonym">Nephila maculata</name>
    <dbReference type="NCBI Taxonomy" id="299642"/>
    <lineage>
        <taxon>Eukaryota</taxon>
        <taxon>Metazoa</taxon>
        <taxon>Ecdysozoa</taxon>
        <taxon>Arthropoda</taxon>
        <taxon>Chelicerata</taxon>
        <taxon>Arachnida</taxon>
        <taxon>Araneae</taxon>
        <taxon>Araneomorphae</taxon>
        <taxon>Entelegynae</taxon>
        <taxon>Araneoidea</taxon>
        <taxon>Nephilidae</taxon>
        <taxon>Nephila</taxon>
    </lineage>
</organism>
<proteinExistence type="predicted"/>
<keyword evidence="1" id="KW-0732">Signal</keyword>
<name>A0A8X6PEE5_NEPPI</name>
<evidence type="ECO:0000313" key="3">
    <source>
        <dbReference type="Proteomes" id="UP000887013"/>
    </source>
</evidence>
<comment type="caution">
    <text evidence="2">The sequence shown here is derived from an EMBL/GenBank/DDBJ whole genome shotgun (WGS) entry which is preliminary data.</text>
</comment>
<dbReference type="EMBL" id="BMAW01019510">
    <property type="protein sequence ID" value="GFT63760.1"/>
    <property type="molecule type" value="Genomic_DNA"/>
</dbReference>
<gene>
    <name evidence="2" type="ORF">NPIL_246761</name>
</gene>
<dbReference type="AlphaFoldDB" id="A0A8X6PEE5"/>
<dbReference type="Proteomes" id="UP000887013">
    <property type="component" value="Unassembled WGS sequence"/>
</dbReference>
<feature type="chain" id="PRO_5036499378" evidence="1">
    <location>
        <begin position="18"/>
        <end position="190"/>
    </location>
</feature>
<sequence length="190" mass="19602">MLISAVIILVFIQVSAASRQSYGGNDPTSSVFQDENSNVLRSPSATSKYNGRYSDDSSYSLPASLLSGRYSGDSAASLAVPAVDERLRDGSVVSSSLSTFNGRYSDDSSYSLPVSLLNSRSAVSSAASALNGRYTGRAAAAAGFSGRFGGGPEASSAASNYESSGKFNGFCIALNVANSKCITHLDLLVC</sequence>
<protein>
    <submittedName>
        <fullName evidence="2">Uncharacterized protein</fullName>
    </submittedName>
</protein>
<keyword evidence="3" id="KW-1185">Reference proteome</keyword>